<accession>A0A7C3KEI1</accession>
<organism evidence="2">
    <name type="scientific">Oscillatoriales cyanobacterium SpSt-418</name>
    <dbReference type="NCBI Taxonomy" id="2282169"/>
    <lineage>
        <taxon>Bacteria</taxon>
        <taxon>Bacillati</taxon>
        <taxon>Cyanobacteriota</taxon>
        <taxon>Cyanophyceae</taxon>
        <taxon>Oscillatoriophycideae</taxon>
        <taxon>Oscillatoriales</taxon>
    </lineage>
</organism>
<feature type="transmembrane region" description="Helical" evidence="1">
    <location>
        <begin position="20"/>
        <end position="39"/>
    </location>
</feature>
<sequence length="479" mass="54027">MTARIFSLRKNPLSLEPQIAWMAILGFILPVALCLLVRFSSILQIFFPAGAFAVGAFLYLRYPILYLGFNWWIWFLSPFIARLVEYQNGIINPGMRFIILAPYLVTMLTAVTFFKHLPTLHRRGGIPFILAFVSIAYALLIGLAKGNAITDVVQGFLSWLPGVFMGVHLMVNWRSYPQLQSNTQRVFLWGILIMGIYGIYQYLVAPEWDSFWLRNADDLQLCCGWPEPRQIRVWSTLNFPFTFGYAMMACLLLSIGSRGPLIVPSVVVGFLSFLLSQVRGAWIGWAFGLFSFWVTLKPSLKVRVMMMFLIITVFLVPIVISTPLAEPVISRLQSFSDTKGDTSANERQEIYAQVLDSVLPELFGRGMGGKGIVDAGVLDVLATLGWLGLLPYLCGIVLIFFTLYGYRETRFDPFMNAARAILPSILITLPFNNALVLLPGILFWGFAGITIAAHKYYTYQRQLVEQQIPTDIQQGNFSK</sequence>
<dbReference type="PANTHER" id="PTHR37422:SF13">
    <property type="entry name" value="LIPOPOLYSACCHARIDE BIOSYNTHESIS PROTEIN PA4999-RELATED"/>
    <property type="match status" value="1"/>
</dbReference>
<keyword evidence="1" id="KW-0472">Membrane</keyword>
<feature type="transmembrane region" description="Helical" evidence="1">
    <location>
        <begin position="126"/>
        <end position="144"/>
    </location>
</feature>
<keyword evidence="1" id="KW-0812">Transmembrane</keyword>
<feature type="transmembrane region" description="Helical" evidence="1">
    <location>
        <begin position="186"/>
        <end position="203"/>
    </location>
</feature>
<dbReference type="AlphaFoldDB" id="A0A7C3KEI1"/>
<feature type="transmembrane region" description="Helical" evidence="1">
    <location>
        <begin position="233"/>
        <end position="253"/>
    </location>
</feature>
<feature type="transmembrane region" description="Helical" evidence="1">
    <location>
        <begin position="156"/>
        <end position="174"/>
    </location>
</feature>
<dbReference type="PANTHER" id="PTHR37422">
    <property type="entry name" value="TEICHURONIC ACID BIOSYNTHESIS PROTEIN TUAE"/>
    <property type="match status" value="1"/>
</dbReference>
<dbReference type="InterPro" id="IPR051533">
    <property type="entry name" value="WaaL-like"/>
</dbReference>
<evidence type="ECO:0000256" key="1">
    <source>
        <dbReference type="SAM" id="Phobius"/>
    </source>
</evidence>
<evidence type="ECO:0000313" key="2">
    <source>
        <dbReference type="EMBL" id="HFM98786.1"/>
    </source>
</evidence>
<keyword evidence="1" id="KW-1133">Transmembrane helix</keyword>
<dbReference type="GO" id="GO:0016874">
    <property type="term" value="F:ligase activity"/>
    <property type="evidence" value="ECO:0007669"/>
    <property type="project" value="UniProtKB-KW"/>
</dbReference>
<feature type="transmembrane region" description="Helical" evidence="1">
    <location>
        <begin position="51"/>
        <end position="74"/>
    </location>
</feature>
<name>A0A7C3KEI1_9CYAN</name>
<dbReference type="EMBL" id="DSRU01000203">
    <property type="protein sequence ID" value="HFM98786.1"/>
    <property type="molecule type" value="Genomic_DNA"/>
</dbReference>
<comment type="caution">
    <text evidence="2">The sequence shown here is derived from an EMBL/GenBank/DDBJ whole genome shotgun (WGS) entry which is preliminary data.</text>
</comment>
<feature type="transmembrane region" description="Helical" evidence="1">
    <location>
        <begin position="384"/>
        <end position="406"/>
    </location>
</feature>
<gene>
    <name evidence="2" type="ORF">ENR64_13715</name>
</gene>
<keyword evidence="2" id="KW-0436">Ligase</keyword>
<feature type="transmembrane region" description="Helical" evidence="1">
    <location>
        <begin position="282"/>
        <end position="300"/>
    </location>
</feature>
<proteinExistence type="predicted"/>
<protein>
    <submittedName>
        <fullName evidence="2">O-antigen ligase domain-containing protein</fullName>
    </submittedName>
</protein>
<feature type="transmembrane region" description="Helical" evidence="1">
    <location>
        <begin position="94"/>
        <end position="114"/>
    </location>
</feature>
<reference evidence="2" key="1">
    <citation type="journal article" date="2020" name="mSystems">
        <title>Genome- and Community-Level Interaction Insights into Carbon Utilization and Element Cycling Functions of Hydrothermarchaeota in Hydrothermal Sediment.</title>
        <authorList>
            <person name="Zhou Z."/>
            <person name="Liu Y."/>
            <person name="Xu W."/>
            <person name="Pan J."/>
            <person name="Luo Z.H."/>
            <person name="Li M."/>
        </authorList>
    </citation>
    <scope>NUCLEOTIDE SEQUENCE [LARGE SCALE GENOMIC DNA]</scope>
    <source>
        <strain evidence="2">SpSt-418</strain>
    </source>
</reference>
<feature type="transmembrane region" description="Helical" evidence="1">
    <location>
        <begin position="307"/>
        <end position="325"/>
    </location>
</feature>